<protein>
    <recommendedName>
        <fullName evidence="3">DUF2795 domain-containing protein</fullName>
    </recommendedName>
</protein>
<dbReference type="InterPro" id="IPR021527">
    <property type="entry name" value="DUF2795"/>
</dbReference>
<reference evidence="2" key="1">
    <citation type="submission" date="2016-10" db="EMBL/GenBank/DDBJ databases">
        <authorList>
            <person name="Varghese N."/>
            <person name="Submissions S."/>
        </authorList>
    </citation>
    <scope>NUCLEOTIDE SEQUENCE [LARGE SCALE GENOMIC DNA]</scope>
    <source>
        <strain evidence="2">DSM 45501</strain>
    </source>
</reference>
<proteinExistence type="predicted"/>
<evidence type="ECO:0000313" key="1">
    <source>
        <dbReference type="EMBL" id="SFT71259.1"/>
    </source>
</evidence>
<keyword evidence="2" id="KW-1185">Reference proteome</keyword>
<name>A0A1I7A8K2_9ACTN</name>
<dbReference type="AlphaFoldDB" id="A0A1I7A8K2"/>
<accession>A0A1I7A8K2</accession>
<evidence type="ECO:0000313" key="2">
    <source>
        <dbReference type="Proteomes" id="UP000199165"/>
    </source>
</evidence>
<evidence type="ECO:0008006" key="3">
    <source>
        <dbReference type="Google" id="ProtNLM"/>
    </source>
</evidence>
<dbReference type="Pfam" id="PF11387">
    <property type="entry name" value="DUF2795"/>
    <property type="match status" value="1"/>
</dbReference>
<gene>
    <name evidence="1" type="ORF">SAMN04487904_106131</name>
</gene>
<dbReference type="EMBL" id="FPAT01000006">
    <property type="protein sequence ID" value="SFT71259.1"/>
    <property type="molecule type" value="Genomic_DNA"/>
</dbReference>
<sequence length="78" mass="8672">MLDVVDEQTNHPVTRLEILDAVDKAFEAPPTATSDILVTAEDSGARTALLEVLHRLPEKRFGSVRELWEHLPDVPVEA</sequence>
<dbReference type="Proteomes" id="UP000199165">
    <property type="component" value="Unassembled WGS sequence"/>
</dbReference>
<organism evidence="1 2">
    <name type="scientific">Actinopolyspora righensis</name>
    <dbReference type="NCBI Taxonomy" id="995060"/>
    <lineage>
        <taxon>Bacteria</taxon>
        <taxon>Bacillati</taxon>
        <taxon>Actinomycetota</taxon>
        <taxon>Actinomycetes</taxon>
        <taxon>Actinopolysporales</taxon>
        <taxon>Actinopolysporaceae</taxon>
        <taxon>Actinopolyspora</taxon>
        <taxon>Actinopolyspora alba group</taxon>
    </lineage>
</organism>